<name>D7FET7_HELP3</name>
<evidence type="ECO:0000313" key="1">
    <source>
        <dbReference type="EMBL" id="CBI66694.1"/>
    </source>
</evidence>
<accession>D7FET7</accession>
<dbReference type="KEGG" id="hpl:HPB8_1137"/>
<evidence type="ECO:0000313" key="2">
    <source>
        <dbReference type="Proteomes" id="UP000007091"/>
    </source>
</evidence>
<dbReference type="Proteomes" id="UP000007091">
    <property type="component" value="Chromosome"/>
</dbReference>
<dbReference type="AlphaFoldDB" id="D7FET7"/>
<organism evidence="1 2">
    <name type="scientific">Helicobacter pylori (strain B8)</name>
    <dbReference type="NCBI Taxonomy" id="693745"/>
    <lineage>
        <taxon>Bacteria</taxon>
        <taxon>Pseudomonadati</taxon>
        <taxon>Campylobacterota</taxon>
        <taxon>Epsilonproteobacteria</taxon>
        <taxon>Campylobacterales</taxon>
        <taxon>Helicobacteraceae</taxon>
        <taxon>Helicobacter</taxon>
    </lineage>
</organism>
<reference evidence="1 2" key="1">
    <citation type="journal article" date="2010" name="BMC Genomics">
        <title>Sequencing, annotation, and comparative genome analysis of the gerbil-adapted Helicobacter pylori strain B8.</title>
        <authorList>
            <person name="Farnbacher M."/>
            <person name="Jahns T."/>
            <person name="Willrodt D."/>
            <person name="Daniel R."/>
            <person name="Haas R."/>
            <person name="Goesmann A."/>
            <person name="Kurtz S."/>
            <person name="Rieder G."/>
        </authorList>
    </citation>
    <scope>NUCLEOTIDE SEQUENCE [LARGE SCALE GENOMIC DNA]</scope>
    <source>
        <strain evidence="1 2">B8</strain>
    </source>
</reference>
<protein>
    <submittedName>
        <fullName evidence="1">Uncharacterized protein</fullName>
    </submittedName>
</protein>
<proteinExistence type="predicted"/>
<dbReference type="EMBL" id="FN598874">
    <property type="protein sequence ID" value="CBI66694.1"/>
    <property type="molecule type" value="Genomic_DNA"/>
</dbReference>
<gene>
    <name evidence="1" type="ordered locus">HPB8_1137</name>
</gene>
<dbReference type="HOGENOM" id="CLU_3403930_0_0_7"/>
<sequence length="30" mass="3550">MIVKTLLAFLHFMIKRPTKTGLKDFLLFAR</sequence>